<evidence type="ECO:0000313" key="4">
    <source>
        <dbReference type="Proteomes" id="UP000432089"/>
    </source>
</evidence>
<dbReference type="GO" id="GO:0005737">
    <property type="term" value="C:cytoplasm"/>
    <property type="evidence" value="ECO:0007669"/>
    <property type="project" value="UniProtKB-ARBA"/>
</dbReference>
<evidence type="ECO:0000259" key="1">
    <source>
        <dbReference type="Pfam" id="PF10615"/>
    </source>
</evidence>
<dbReference type="AlphaFoldDB" id="A0A7V7PPD7"/>
<feature type="domain" description="CREG-like beta-barrel" evidence="2">
    <location>
        <begin position="13"/>
        <end position="136"/>
    </location>
</feature>
<proteinExistence type="predicted"/>
<dbReference type="Proteomes" id="UP000432089">
    <property type="component" value="Unassembled WGS sequence"/>
</dbReference>
<dbReference type="EMBL" id="VZDO01000008">
    <property type="protein sequence ID" value="KAB0679863.1"/>
    <property type="molecule type" value="Genomic_DNA"/>
</dbReference>
<gene>
    <name evidence="3" type="ORF">F6X38_11605</name>
</gene>
<evidence type="ECO:0000259" key="2">
    <source>
        <dbReference type="Pfam" id="PF13883"/>
    </source>
</evidence>
<accession>A0A7V7PPD7</accession>
<dbReference type="Pfam" id="PF13883">
    <property type="entry name" value="CREG_beta-barrel"/>
    <property type="match status" value="1"/>
</dbReference>
<dbReference type="Gene3D" id="3.20.180.10">
    <property type="entry name" value="PNP-oxidase-like"/>
    <property type="match status" value="1"/>
</dbReference>
<evidence type="ECO:0000313" key="3">
    <source>
        <dbReference type="EMBL" id="KAB0679863.1"/>
    </source>
</evidence>
<dbReference type="InterPro" id="IPR037119">
    <property type="entry name" value="Haem_oxidase_HugZ-like_sf"/>
</dbReference>
<reference evidence="3 4" key="1">
    <citation type="submission" date="2019-09" db="EMBL/GenBank/DDBJ databases">
        <title>YIM 132180 draft genome.</title>
        <authorList>
            <person name="Zhang K."/>
        </authorList>
    </citation>
    <scope>NUCLEOTIDE SEQUENCE [LARGE SCALE GENOMIC DNA]</scope>
    <source>
        <strain evidence="3 4">YIM 132180</strain>
    </source>
</reference>
<dbReference type="InterPro" id="IPR055343">
    <property type="entry name" value="CREG_beta-barrel"/>
</dbReference>
<dbReference type="Gene3D" id="2.30.110.10">
    <property type="entry name" value="Electron Transport, Fmn-binding Protein, Chain A"/>
    <property type="match status" value="1"/>
</dbReference>
<dbReference type="PANTHER" id="PTHR13343">
    <property type="entry name" value="CREG1 PROTEIN"/>
    <property type="match status" value="1"/>
</dbReference>
<dbReference type="Pfam" id="PF10615">
    <property type="entry name" value="DUF2470"/>
    <property type="match status" value="1"/>
</dbReference>
<dbReference type="RefSeq" id="WP_150969983.1">
    <property type="nucleotide sequence ID" value="NZ_VZDO01000008.1"/>
</dbReference>
<dbReference type="SUPFAM" id="SSF50475">
    <property type="entry name" value="FMN-binding split barrel"/>
    <property type="match status" value="1"/>
</dbReference>
<name>A0A7V7PPD7_9HYPH</name>
<organism evidence="3 4">
    <name type="scientific">Plantimonas leprariae</name>
    <dbReference type="NCBI Taxonomy" id="2615207"/>
    <lineage>
        <taxon>Bacteria</taxon>
        <taxon>Pseudomonadati</taxon>
        <taxon>Pseudomonadota</taxon>
        <taxon>Alphaproteobacteria</taxon>
        <taxon>Hyphomicrobiales</taxon>
        <taxon>Aurantimonadaceae</taxon>
        <taxon>Plantimonas</taxon>
    </lineage>
</organism>
<comment type="caution">
    <text evidence="3">The sequence shown here is derived from an EMBL/GenBank/DDBJ whole genome shotgun (WGS) entry which is preliminary data.</text>
</comment>
<keyword evidence="4" id="KW-1185">Reference proteome</keyword>
<sequence>MEQAKSVLRPVDDEARRLARGLIRASRYGSLATLLPETNTPLASRVLTASDQAGHPLLLVSSLAAHSRALLAQPSCSILFGEVGSGDPLAHPRISVFGRAEPLVAEAKADARERFLARHPSAELYCDFADFRFLRVALAGASLNAGFARAYDMTAGDLVDEPGPDLAERLRRAVAHMNDDHADAVDAIAAVHGGADGTGWRIVTADRSGFEIALGDLLRRVVFRQSLQSAEDIRPAFVALAREA</sequence>
<feature type="domain" description="DUF2470" evidence="1">
    <location>
        <begin position="172"/>
        <end position="240"/>
    </location>
</feature>
<dbReference type="InterPro" id="IPR019595">
    <property type="entry name" value="DUF2470"/>
</dbReference>
<protein>
    <submittedName>
        <fullName evidence="3">HugZ family protein</fullName>
    </submittedName>
</protein>
<dbReference type="PANTHER" id="PTHR13343:SF17">
    <property type="entry name" value="CELLULAR REPRESSOR OF E1A-STIMULATED GENES, ISOFORM A"/>
    <property type="match status" value="1"/>
</dbReference>
<dbReference type="InterPro" id="IPR012349">
    <property type="entry name" value="Split_barrel_FMN-bd"/>
</dbReference>